<dbReference type="Gene3D" id="3.80.10.10">
    <property type="entry name" value="Ribonuclease Inhibitor"/>
    <property type="match status" value="1"/>
</dbReference>
<evidence type="ECO:0000259" key="1">
    <source>
        <dbReference type="PROSITE" id="PS50181"/>
    </source>
</evidence>
<name>A0A5N5QLW6_9AGAM</name>
<dbReference type="AlphaFoldDB" id="A0A5N5QLW6"/>
<gene>
    <name evidence="2" type="ORF">CTheo_3869</name>
</gene>
<evidence type="ECO:0000313" key="3">
    <source>
        <dbReference type="Proteomes" id="UP000383932"/>
    </source>
</evidence>
<keyword evidence="3" id="KW-1185">Reference proteome</keyword>
<comment type="caution">
    <text evidence="2">The sequence shown here is derived from an EMBL/GenBank/DDBJ whole genome shotgun (WGS) entry which is preliminary data.</text>
</comment>
<organism evidence="2 3">
    <name type="scientific">Ceratobasidium theobromae</name>
    <dbReference type="NCBI Taxonomy" id="1582974"/>
    <lineage>
        <taxon>Eukaryota</taxon>
        <taxon>Fungi</taxon>
        <taxon>Dikarya</taxon>
        <taxon>Basidiomycota</taxon>
        <taxon>Agaricomycotina</taxon>
        <taxon>Agaricomycetes</taxon>
        <taxon>Cantharellales</taxon>
        <taxon>Ceratobasidiaceae</taxon>
        <taxon>Ceratobasidium</taxon>
    </lineage>
</organism>
<evidence type="ECO:0000313" key="2">
    <source>
        <dbReference type="EMBL" id="KAB5592669.1"/>
    </source>
</evidence>
<dbReference type="SUPFAM" id="SSF81383">
    <property type="entry name" value="F-box domain"/>
    <property type="match status" value="1"/>
</dbReference>
<dbReference type="InterPro" id="IPR001810">
    <property type="entry name" value="F-box_dom"/>
</dbReference>
<dbReference type="Pfam" id="PF12937">
    <property type="entry name" value="F-box-like"/>
    <property type="match status" value="1"/>
</dbReference>
<proteinExistence type="predicted"/>
<dbReference type="EMBL" id="SSOP01000057">
    <property type="protein sequence ID" value="KAB5592669.1"/>
    <property type="molecule type" value="Genomic_DNA"/>
</dbReference>
<sequence length="457" mass="49352">MARLDSLPFDLLHLIVALVGPHDLYAIALVCHSLNAAATPLLYTQIRCSHLLAKEWGKIVSPVELLGARPDLLAHVKVLDVRAVPLHKGAPNTQFTHACLHVVRAAPALAAFAWATAGQHSALLATILRHLADRAARPRLVRLALTDDSLPSADAPLLPRLGPVESVALHKPSSAAMSALAQWTCDLSPHLASLSLSANYGLDPPLLGRILANTPNLKSLSITNCLRITPEALFSIINAASLQLESLAFTILRDTDGDTLAATFPSLPTLRHITLSIDPPDEPIPDRKSSAPTDPLSQRLFRHIWTTIDSVNLYSLTLRLASPRTLAPKLLSALITTHGDTLRRLNLFRLQIPATGVAYILRRIPNLEQLSVELGGTLDDLDLIIEAMPSAQHLVTLIDTSPTISPSSVRRSSNAIRSRALTRVQATQLLQAGPALTNVVSQQRNWVVSGQIVPWAN</sequence>
<dbReference type="Proteomes" id="UP000383932">
    <property type="component" value="Unassembled WGS sequence"/>
</dbReference>
<feature type="domain" description="F-box" evidence="1">
    <location>
        <begin position="1"/>
        <end position="46"/>
    </location>
</feature>
<accession>A0A5N5QLW6</accession>
<dbReference type="InterPro" id="IPR036047">
    <property type="entry name" value="F-box-like_dom_sf"/>
</dbReference>
<dbReference type="OrthoDB" id="3005567at2759"/>
<dbReference type="PROSITE" id="PS50181">
    <property type="entry name" value="FBOX"/>
    <property type="match status" value="1"/>
</dbReference>
<dbReference type="SUPFAM" id="SSF52047">
    <property type="entry name" value="RNI-like"/>
    <property type="match status" value="1"/>
</dbReference>
<reference evidence="2 3" key="1">
    <citation type="journal article" date="2019" name="Fungal Biol. Biotechnol.">
        <title>Draft genome sequence of fastidious pathogen Ceratobasidium theobromae, which causes vascular-streak dieback in Theobroma cacao.</title>
        <authorList>
            <person name="Ali S.S."/>
            <person name="Asman A."/>
            <person name="Shao J."/>
            <person name="Firmansyah A.P."/>
            <person name="Susilo A.W."/>
            <person name="Rosmana A."/>
            <person name="McMahon P."/>
            <person name="Junaid M."/>
            <person name="Guest D."/>
            <person name="Kheng T.Y."/>
            <person name="Meinhardt L.W."/>
            <person name="Bailey B.A."/>
        </authorList>
    </citation>
    <scope>NUCLEOTIDE SEQUENCE [LARGE SCALE GENOMIC DNA]</scope>
    <source>
        <strain evidence="2 3">CT2</strain>
    </source>
</reference>
<protein>
    <submittedName>
        <fullName evidence="2">F-box protein</fullName>
    </submittedName>
</protein>
<dbReference type="InterPro" id="IPR032675">
    <property type="entry name" value="LRR_dom_sf"/>
</dbReference>